<dbReference type="Pfam" id="PF13592">
    <property type="entry name" value="HTH_33"/>
    <property type="match status" value="1"/>
</dbReference>
<evidence type="ECO:0000256" key="1">
    <source>
        <dbReference type="SAM" id="MobiDB-lite"/>
    </source>
</evidence>
<sequence length="226" mass="25155">MRYPQGGGLTPERQAFRERIRLEAAERFAAGASNVEVAKDLRVSVRSVQRWRRAWHDAGTQGLRSAGPVSRPKVSEALFIVLEQELAKGPVAHGWPDQTWTLGRIKTPIGRRFHKSMTLSAIAKMLHRHGFSHEVPARRAVERDEAAVAGWVKETWPQMEGPWRRSTPGCACPQPSGQLAGLSRSHQAVDVLRRQPGRSAGARADRHLSMRGDGPWAPHRSHGERA</sequence>
<dbReference type="SUPFAM" id="SSF46689">
    <property type="entry name" value="Homeodomain-like"/>
    <property type="match status" value="1"/>
</dbReference>
<dbReference type="InterPro" id="IPR009057">
    <property type="entry name" value="Homeodomain-like_sf"/>
</dbReference>
<comment type="caution">
    <text evidence="3">The sequence shown here is derived from an EMBL/GenBank/DDBJ whole genome shotgun (WGS) entry which is preliminary data.</text>
</comment>
<organism evidence="3 4">
    <name type="scientific">Streptomyces thinghirensis</name>
    <dbReference type="NCBI Taxonomy" id="551547"/>
    <lineage>
        <taxon>Bacteria</taxon>
        <taxon>Bacillati</taxon>
        <taxon>Actinomycetota</taxon>
        <taxon>Actinomycetes</taxon>
        <taxon>Kitasatosporales</taxon>
        <taxon>Streptomycetaceae</taxon>
        <taxon>Streptomyces</taxon>
    </lineage>
</organism>
<protein>
    <recommendedName>
        <fullName evidence="2">Winged helix-turn helix domain-containing protein</fullName>
    </recommendedName>
</protein>
<dbReference type="Proteomes" id="UP001499878">
    <property type="component" value="Unassembled WGS sequence"/>
</dbReference>
<evidence type="ECO:0000313" key="3">
    <source>
        <dbReference type="EMBL" id="GAA5217649.1"/>
    </source>
</evidence>
<dbReference type="Pfam" id="PF13384">
    <property type="entry name" value="HTH_23"/>
    <property type="match status" value="1"/>
</dbReference>
<keyword evidence="4" id="KW-1185">Reference proteome</keyword>
<reference evidence="4" key="1">
    <citation type="journal article" date="2019" name="Int. J. Syst. Evol. Microbiol.">
        <title>The Global Catalogue of Microorganisms (GCM) 10K type strain sequencing project: providing services to taxonomists for standard genome sequencing and annotation.</title>
        <authorList>
            <consortium name="The Broad Institute Genomics Platform"/>
            <consortium name="The Broad Institute Genome Sequencing Center for Infectious Disease"/>
            <person name="Wu L."/>
            <person name="Ma J."/>
        </authorList>
    </citation>
    <scope>NUCLEOTIDE SEQUENCE [LARGE SCALE GENOMIC DNA]</scope>
    <source>
        <strain evidence="4">JCM 18306</strain>
    </source>
</reference>
<name>A0ABP9THP1_9ACTN</name>
<evidence type="ECO:0000313" key="4">
    <source>
        <dbReference type="Proteomes" id="UP001499878"/>
    </source>
</evidence>
<proteinExistence type="predicted"/>
<dbReference type="EMBL" id="BAABJR010000034">
    <property type="protein sequence ID" value="GAA5217649.1"/>
    <property type="molecule type" value="Genomic_DNA"/>
</dbReference>
<feature type="domain" description="Winged helix-turn helix" evidence="2">
    <location>
        <begin position="97"/>
        <end position="155"/>
    </location>
</feature>
<gene>
    <name evidence="3" type="ORF">GCM10023323_75470</name>
</gene>
<evidence type="ECO:0000259" key="2">
    <source>
        <dbReference type="Pfam" id="PF13592"/>
    </source>
</evidence>
<dbReference type="InterPro" id="IPR025959">
    <property type="entry name" value="Winged_HTH_dom"/>
</dbReference>
<feature type="region of interest" description="Disordered" evidence="1">
    <location>
        <begin position="194"/>
        <end position="226"/>
    </location>
</feature>
<accession>A0ABP9THP1</accession>